<dbReference type="Gene3D" id="1.10.10.10">
    <property type="entry name" value="Winged helix-like DNA-binding domain superfamily/Winged helix DNA-binding domain"/>
    <property type="match status" value="2"/>
</dbReference>
<reference evidence="4" key="1">
    <citation type="submission" date="2019-03" db="EMBL/GenBank/DDBJ databases">
        <title>Genome sequencing and reference-guided assembly of Black Bengal Goat (Capra hircus).</title>
        <authorList>
            <person name="Siddiki A.Z."/>
            <person name="Baten A."/>
            <person name="Billah M."/>
            <person name="Alam M.A.U."/>
            <person name="Shawrob K.S.M."/>
            <person name="Saha S."/>
            <person name="Chowdhury M."/>
            <person name="Rahman A.H."/>
            <person name="Stear M."/>
            <person name="Miah G."/>
            <person name="Das G.B."/>
            <person name="Hossain M.M."/>
            <person name="Kumkum M."/>
            <person name="Islam M.S."/>
            <person name="Mollah A.M."/>
            <person name="Ahsan A."/>
            <person name="Tusar F."/>
            <person name="Khan M.K.I."/>
        </authorList>
    </citation>
    <scope>NUCLEOTIDE SEQUENCE [LARGE SCALE GENOMIC DNA]</scope>
</reference>
<dbReference type="GO" id="GO:0003726">
    <property type="term" value="F:double-stranded RNA adenosine deaminase activity"/>
    <property type="evidence" value="ECO:0007669"/>
    <property type="project" value="InterPro"/>
</dbReference>
<dbReference type="PANTHER" id="PTHR14966:SF0">
    <property type="entry name" value="Z-DNA-BINDING PROTEIN 1"/>
    <property type="match status" value="1"/>
</dbReference>
<accession>A0A8C2NWZ3</accession>
<dbReference type="PROSITE" id="PS50139">
    <property type="entry name" value="Z_BINDING"/>
    <property type="match status" value="2"/>
</dbReference>
<dbReference type="Ensembl" id="ENSCHIT00010016066.1">
    <property type="protein sequence ID" value="ENSCHIP00010011376.1"/>
    <property type="gene ID" value="ENSCHIG00010008482.1"/>
</dbReference>
<feature type="region of interest" description="Disordered" evidence="2">
    <location>
        <begin position="367"/>
        <end position="387"/>
    </location>
</feature>
<evidence type="ECO:0000256" key="2">
    <source>
        <dbReference type="SAM" id="MobiDB-lite"/>
    </source>
</evidence>
<keyword evidence="1" id="KW-0694">RNA-binding</keyword>
<evidence type="ECO:0000259" key="3">
    <source>
        <dbReference type="PROSITE" id="PS50139"/>
    </source>
</evidence>
<protein>
    <recommendedName>
        <fullName evidence="3">Z-binding domain-containing protein</fullName>
    </recommendedName>
</protein>
<dbReference type="GO" id="GO:0060340">
    <property type="term" value="P:positive regulation of type I interferon-mediated signaling pathway"/>
    <property type="evidence" value="ECO:0007669"/>
    <property type="project" value="InterPro"/>
</dbReference>
<organism evidence="4">
    <name type="scientific">Capra hircus</name>
    <name type="common">Goat</name>
    <dbReference type="NCBI Taxonomy" id="9925"/>
    <lineage>
        <taxon>Eukaryota</taxon>
        <taxon>Metazoa</taxon>
        <taxon>Chordata</taxon>
        <taxon>Craniata</taxon>
        <taxon>Vertebrata</taxon>
        <taxon>Euteleostomi</taxon>
        <taxon>Mammalia</taxon>
        <taxon>Eutheria</taxon>
        <taxon>Laurasiatheria</taxon>
        <taxon>Artiodactyla</taxon>
        <taxon>Ruminantia</taxon>
        <taxon>Pecora</taxon>
        <taxon>Bovidae</taxon>
        <taxon>Caprinae</taxon>
        <taxon>Capra</taxon>
    </lineage>
</organism>
<dbReference type="GO" id="GO:0003723">
    <property type="term" value="F:RNA binding"/>
    <property type="evidence" value="ECO:0007669"/>
    <property type="project" value="UniProtKB-KW"/>
</dbReference>
<dbReference type="AlphaFoldDB" id="A0A8C2NWZ3"/>
<dbReference type="FunFam" id="1.10.10.10:FF:000466">
    <property type="entry name" value="Z-DNA binding protein 1"/>
    <property type="match status" value="1"/>
</dbReference>
<proteinExistence type="predicted"/>
<evidence type="ECO:0000313" key="4">
    <source>
        <dbReference type="Ensembl" id="ENSCHIP00010011376.1"/>
    </source>
</evidence>
<dbReference type="PANTHER" id="PTHR14966">
    <property type="entry name" value="Z-DNA-BINDING PROTEIN 1"/>
    <property type="match status" value="1"/>
</dbReference>
<dbReference type="GO" id="GO:0005634">
    <property type="term" value="C:nucleus"/>
    <property type="evidence" value="ECO:0007669"/>
    <property type="project" value="TreeGrafter"/>
</dbReference>
<feature type="domain" description="Z-binding" evidence="3">
    <location>
        <begin position="30"/>
        <end position="93"/>
    </location>
</feature>
<dbReference type="Pfam" id="PF12721">
    <property type="entry name" value="RHIM"/>
    <property type="match status" value="1"/>
</dbReference>
<feature type="region of interest" description="Disordered" evidence="2">
    <location>
        <begin position="1"/>
        <end position="33"/>
    </location>
</feature>
<dbReference type="InterPro" id="IPR036388">
    <property type="entry name" value="WH-like_DNA-bd_sf"/>
</dbReference>
<dbReference type="InterPro" id="IPR042371">
    <property type="entry name" value="Z_dom"/>
</dbReference>
<feature type="compositionally biased region" description="Low complexity" evidence="2">
    <location>
        <begin position="18"/>
        <end position="31"/>
    </location>
</feature>
<sequence length="434" mass="46812">MQAPGSEPAAHSKSPRLPAAAASMAEVPADPGDTDLEQRILEVLRDAGSPVKTTQLLKKLQVPKKKLNQLLHKMKQESKGVMLAGPAMWCLGDSGTKEMVPTERVERPQQDAVAVPKKPGPELSEQQKEIYQFLEAHGPHKALMIAKALGMKTAKEVNPDLYTMRDKHLLDFDQKSNSWTIYQSEGSRNQSTPVIYQQNPINMICQKGPNSHISIQNCEDIQIGHGNLLVRQMGSGEDGSTAPCYLPPMASADPSTLDSLAGSRGPQDIRMEKSVLRRVQMGHGNEMRLHSNPAKGSACGAFDSPPASVLGTSPEASIEIQIPEPGPPSEGVTSQRIHIRSCFLEDTTVGNSNRMMVHPGAADVKRVQRPGETGGDAGEPGAGRGPHALSLIHSTVLNLPFPGVGEAGESWQKWRTPNPSLSWEPLLPHLSVEG</sequence>
<dbReference type="SMART" id="SM00550">
    <property type="entry name" value="Zalpha"/>
    <property type="match status" value="2"/>
</dbReference>
<feature type="compositionally biased region" description="Gly residues" evidence="2">
    <location>
        <begin position="372"/>
        <end position="384"/>
    </location>
</feature>
<dbReference type="InterPro" id="IPR036390">
    <property type="entry name" value="WH_DNA-bd_sf"/>
</dbReference>
<reference evidence="4" key="2">
    <citation type="submission" date="2025-08" db="UniProtKB">
        <authorList>
            <consortium name="Ensembl"/>
        </authorList>
    </citation>
    <scope>IDENTIFICATION</scope>
</reference>
<dbReference type="SUPFAM" id="SSF46785">
    <property type="entry name" value="Winged helix' DNA-binding domain"/>
    <property type="match status" value="2"/>
</dbReference>
<name>A0A8C2NWZ3_CAPHI</name>
<feature type="domain" description="Z-binding" evidence="3">
    <location>
        <begin position="120"/>
        <end position="183"/>
    </location>
</feature>
<evidence type="ECO:0000256" key="1">
    <source>
        <dbReference type="ARBA" id="ARBA00022884"/>
    </source>
</evidence>
<dbReference type="InterPro" id="IPR042361">
    <property type="entry name" value="ZBP1"/>
</dbReference>
<dbReference type="Pfam" id="PF02295">
    <property type="entry name" value="z-alpha"/>
    <property type="match status" value="1"/>
</dbReference>
<dbReference type="GO" id="GO:0003677">
    <property type="term" value="F:DNA binding"/>
    <property type="evidence" value="ECO:0007669"/>
    <property type="project" value="InterPro"/>
</dbReference>
<dbReference type="InterPro" id="IPR025735">
    <property type="entry name" value="RHIM"/>
</dbReference>